<protein>
    <submittedName>
        <fullName evidence="1">Uncharacterized protein</fullName>
    </submittedName>
</protein>
<dbReference type="AlphaFoldDB" id="A0A9X3WA42"/>
<sequence>MIVGREFDAETIHREEKASLNDFYAGNDPILSDSIAYYAILFEQFLYRNADKKFIRYDKNIKKQIIDKEMVEFEAAMRYSFNKGHQTAFLLLLMSTKNNQPYDVDYFERPDSLNNFLYTLDQSISPDVFASNISRDANDTLINYTLKNFENGYTEVMTLGRIFFKKGAAVAFDQIRKNIVGIDYKITRYSRMLTVPYNQEFTVTPAFKGQFSIETPGFEEWDIFWDATYDAKYANNLIAKVLIHNFVAKNIREYSEVGAPTYQTLMNRHLIDKFDDNESLYVVEINFVLFDPRKTVRLLEQAEYQATRVSLASTISRKLNVDDKHIFITD</sequence>
<reference evidence="1" key="1">
    <citation type="journal article" date="2022" name="Microorganisms">
        <title>Antibiotic Susceptibility, Resistance Gene Determinants and Corresponding Genomic Regions in Lactobacillus amylovorus Isolates Derived from Wild Boars and Domestic Pigs.</title>
        <authorList>
            <person name="Moravkova M."/>
            <person name="Kostovova I."/>
            <person name="Kavanova K."/>
            <person name="Pechar R."/>
            <person name="Stanek S."/>
            <person name="Brychta A."/>
            <person name="Zeman M."/>
            <person name="Kubasova T."/>
        </authorList>
    </citation>
    <scope>NUCLEOTIDE SEQUENCE</scope>
    <source>
        <strain evidence="1">M356A</strain>
    </source>
</reference>
<dbReference type="EMBL" id="JAOTGU010000027">
    <property type="protein sequence ID" value="MDB6262975.1"/>
    <property type="molecule type" value="Genomic_DNA"/>
</dbReference>
<name>A0A9X3WA42_LACAM</name>
<dbReference type="Proteomes" id="UP001143700">
    <property type="component" value="Unassembled WGS sequence"/>
</dbReference>
<accession>A0A9X3WA42</accession>
<gene>
    <name evidence="1" type="ORF">ODV15_10540</name>
</gene>
<evidence type="ECO:0000313" key="1">
    <source>
        <dbReference type="EMBL" id="MDB6262975.1"/>
    </source>
</evidence>
<proteinExistence type="predicted"/>
<reference evidence="1" key="2">
    <citation type="submission" date="2022-10" db="EMBL/GenBank/DDBJ databases">
        <authorList>
            <person name="Kostovova I."/>
            <person name="Moravkova M."/>
            <person name="Pechar R."/>
        </authorList>
    </citation>
    <scope>NUCLEOTIDE SEQUENCE</scope>
    <source>
        <strain evidence="1">M356A</strain>
    </source>
</reference>
<dbReference type="RefSeq" id="WP_271870909.1">
    <property type="nucleotide sequence ID" value="NZ_JAOTGU010000027.1"/>
</dbReference>
<evidence type="ECO:0000313" key="2">
    <source>
        <dbReference type="Proteomes" id="UP001143700"/>
    </source>
</evidence>
<organism evidence="1 2">
    <name type="scientific">Lactobacillus amylovorus</name>
    <dbReference type="NCBI Taxonomy" id="1604"/>
    <lineage>
        <taxon>Bacteria</taxon>
        <taxon>Bacillati</taxon>
        <taxon>Bacillota</taxon>
        <taxon>Bacilli</taxon>
        <taxon>Lactobacillales</taxon>
        <taxon>Lactobacillaceae</taxon>
        <taxon>Lactobacillus</taxon>
    </lineage>
</organism>
<comment type="caution">
    <text evidence="1">The sequence shown here is derived from an EMBL/GenBank/DDBJ whole genome shotgun (WGS) entry which is preliminary data.</text>
</comment>